<dbReference type="Gene3D" id="3.30.365.10">
    <property type="entry name" value="Aldehyde oxidase/xanthine dehydrogenase, molybdopterin binding domain"/>
    <property type="match status" value="1"/>
</dbReference>
<protein>
    <recommendedName>
        <fullName evidence="2">Aldehyde oxidase/xanthine dehydrogenase second molybdopterin binding domain-containing protein</fullName>
    </recommendedName>
</protein>
<evidence type="ECO:0000259" key="2">
    <source>
        <dbReference type="Pfam" id="PF20256"/>
    </source>
</evidence>
<comment type="caution">
    <text evidence="3">The sequence shown here is derived from an EMBL/GenBank/DDBJ whole genome shotgun (WGS) entry which is preliminary data.</text>
</comment>
<keyword evidence="1" id="KW-0500">Molybdenum</keyword>
<dbReference type="InterPro" id="IPR046867">
    <property type="entry name" value="AldOxase/xan_DH_MoCoBD2"/>
</dbReference>
<dbReference type="PANTHER" id="PTHR11908:SF132">
    <property type="entry name" value="ALDEHYDE OXIDASE 1-RELATED"/>
    <property type="match status" value="1"/>
</dbReference>
<reference evidence="3 4" key="1">
    <citation type="submission" date="2022-05" db="EMBL/GenBank/DDBJ databases">
        <authorList>
            <consortium name="Genoscope - CEA"/>
            <person name="William W."/>
        </authorList>
    </citation>
    <scope>NUCLEOTIDE SEQUENCE [LARGE SCALE GENOMIC DNA]</scope>
</reference>
<sequence>MQARLQAQQVRCVVRYQNPTLPSDTYSYNTYGVTCTEVEVDVLTGEREILCTDILNDCGESKNPVLDIGQVEGAFMMGVGQWLTEKFIYDPQTGRNLSNGTCDYKPPCSKDTPIDFRVSLLKNAPNPLGIIRSKTSGERAQCMARSCLFAVKHAVEEARGEVGKGEEYFFS</sequence>
<feature type="domain" description="Aldehyde oxidase/xanthine dehydrogenase second molybdopterin binding" evidence="2">
    <location>
        <begin position="11"/>
        <end position="113"/>
    </location>
</feature>
<dbReference type="InterPro" id="IPR037165">
    <property type="entry name" value="AldOxase/xan_DH_Mopterin-bd_sf"/>
</dbReference>
<name>A0ABN8QUH4_9CNID</name>
<accession>A0ABN8QUH4</accession>
<dbReference type="Proteomes" id="UP001159405">
    <property type="component" value="Unassembled WGS sequence"/>
</dbReference>
<dbReference type="EMBL" id="CALNXK010000157">
    <property type="protein sequence ID" value="CAH3170663.1"/>
    <property type="molecule type" value="Genomic_DNA"/>
</dbReference>
<organism evidence="3 4">
    <name type="scientific">Porites lobata</name>
    <dbReference type="NCBI Taxonomy" id="104759"/>
    <lineage>
        <taxon>Eukaryota</taxon>
        <taxon>Metazoa</taxon>
        <taxon>Cnidaria</taxon>
        <taxon>Anthozoa</taxon>
        <taxon>Hexacorallia</taxon>
        <taxon>Scleractinia</taxon>
        <taxon>Fungiina</taxon>
        <taxon>Poritidae</taxon>
        <taxon>Porites</taxon>
    </lineage>
</organism>
<proteinExistence type="predicted"/>
<evidence type="ECO:0000313" key="4">
    <source>
        <dbReference type="Proteomes" id="UP001159405"/>
    </source>
</evidence>
<dbReference type="InterPro" id="IPR016208">
    <property type="entry name" value="Ald_Oxase/xanthine_DH-like"/>
</dbReference>
<dbReference type="Pfam" id="PF20256">
    <property type="entry name" value="MoCoBD_2"/>
    <property type="match status" value="1"/>
</dbReference>
<keyword evidence="4" id="KW-1185">Reference proteome</keyword>
<dbReference type="SUPFAM" id="SSF56003">
    <property type="entry name" value="Molybdenum cofactor-binding domain"/>
    <property type="match status" value="1"/>
</dbReference>
<dbReference type="PANTHER" id="PTHR11908">
    <property type="entry name" value="XANTHINE DEHYDROGENASE"/>
    <property type="match status" value="1"/>
</dbReference>
<evidence type="ECO:0000256" key="1">
    <source>
        <dbReference type="ARBA" id="ARBA00022505"/>
    </source>
</evidence>
<gene>
    <name evidence="3" type="ORF">PLOB_00010871</name>
</gene>
<evidence type="ECO:0000313" key="3">
    <source>
        <dbReference type="EMBL" id="CAH3170663.1"/>
    </source>
</evidence>